<keyword evidence="2" id="KW-1185">Reference proteome</keyword>
<dbReference type="AlphaFoldDB" id="A0A1A6FUJ8"/>
<feature type="non-terminal residue" evidence="1">
    <location>
        <position position="86"/>
    </location>
</feature>
<dbReference type="EMBL" id="LZPO01117265">
    <property type="protein sequence ID" value="OBS57244.1"/>
    <property type="molecule type" value="Genomic_DNA"/>
</dbReference>
<accession>A0A1A6FUJ8</accession>
<organism evidence="1 2">
    <name type="scientific">Neotoma lepida</name>
    <name type="common">Desert woodrat</name>
    <dbReference type="NCBI Taxonomy" id="56216"/>
    <lineage>
        <taxon>Eukaryota</taxon>
        <taxon>Metazoa</taxon>
        <taxon>Chordata</taxon>
        <taxon>Craniata</taxon>
        <taxon>Vertebrata</taxon>
        <taxon>Euteleostomi</taxon>
        <taxon>Mammalia</taxon>
        <taxon>Eutheria</taxon>
        <taxon>Euarchontoglires</taxon>
        <taxon>Glires</taxon>
        <taxon>Rodentia</taxon>
        <taxon>Myomorpha</taxon>
        <taxon>Muroidea</taxon>
        <taxon>Cricetidae</taxon>
        <taxon>Neotominae</taxon>
        <taxon>Neotoma</taxon>
    </lineage>
</organism>
<name>A0A1A6FUJ8_NEOLE</name>
<reference evidence="1 2" key="1">
    <citation type="submission" date="2016-06" db="EMBL/GenBank/DDBJ databases">
        <title>The Draft Genome Sequence and Annotation of the Desert Woodrat Neotoma lepida.</title>
        <authorList>
            <person name="Campbell M."/>
            <person name="Oakeson K.F."/>
            <person name="Yandell M."/>
            <person name="Halpert J.R."/>
            <person name="Dearing D."/>
        </authorList>
    </citation>
    <scope>NUCLEOTIDE SEQUENCE [LARGE SCALE GENOMIC DNA]</scope>
    <source>
        <strain evidence="1">417</strain>
        <tissue evidence="1">Liver</tissue>
    </source>
</reference>
<feature type="non-terminal residue" evidence="1">
    <location>
        <position position="1"/>
    </location>
</feature>
<proteinExistence type="predicted"/>
<dbReference type="Proteomes" id="UP000092124">
    <property type="component" value="Unassembled WGS sequence"/>
</dbReference>
<sequence length="86" mass="9906">VLCNFPAGPLYTANRLPYSYKERHHQNVHALSKKWRGHTKLIKLNTTACIDPSTEACVSVMKIVNYPAVFMYSSSLHHETDYNLKR</sequence>
<comment type="caution">
    <text evidence="1">The sequence shown here is derived from an EMBL/GenBank/DDBJ whole genome shotgun (WGS) entry which is preliminary data.</text>
</comment>
<evidence type="ECO:0000313" key="1">
    <source>
        <dbReference type="EMBL" id="OBS57244.1"/>
    </source>
</evidence>
<protein>
    <submittedName>
        <fullName evidence="1">Uncharacterized protein</fullName>
    </submittedName>
</protein>
<evidence type="ECO:0000313" key="2">
    <source>
        <dbReference type="Proteomes" id="UP000092124"/>
    </source>
</evidence>
<gene>
    <name evidence="1" type="ORF">A6R68_11631</name>
</gene>